<reference evidence="1" key="1">
    <citation type="submission" date="2022-01" db="EMBL/GenBank/DDBJ databases">
        <title>Novel bile acid biosynthetic pathways are enriched in the microbiome of centenarians.</title>
        <authorList>
            <person name="Sato Y."/>
            <person name="Atarashi K."/>
            <person name="Plichta R.D."/>
            <person name="Arai Y."/>
            <person name="Sasajima S."/>
            <person name="Kearney M.S."/>
            <person name="Suda W."/>
            <person name="Takeshita K."/>
            <person name="Sasaki T."/>
            <person name="Okamoto S."/>
            <person name="Skelly N.A."/>
            <person name="Okamura Y."/>
            <person name="Vlamakis H."/>
            <person name="Li Y."/>
            <person name="Tanoue T."/>
            <person name="Takei H."/>
            <person name="Nittono H."/>
            <person name="Narushima S."/>
            <person name="Irie J."/>
            <person name="Itoh H."/>
            <person name="Moriya K."/>
            <person name="Sugiura Y."/>
            <person name="Suematsu M."/>
            <person name="Moritoki N."/>
            <person name="Shibata S."/>
            <person name="Littman R.D."/>
            <person name="Fischbach A.M."/>
            <person name="Uwamino Y."/>
            <person name="Inoue T."/>
            <person name="Honda A."/>
            <person name="Hattori M."/>
            <person name="Murai T."/>
            <person name="Xavier J.R."/>
            <person name="Hirose N."/>
            <person name="Honda K."/>
        </authorList>
    </citation>
    <scope>NUCLEOTIDE SEQUENCE</scope>
    <source>
        <strain evidence="1">CE91-St3</strain>
    </source>
</reference>
<organism evidence="1 2">
    <name type="scientific">Parabacteroides merdae</name>
    <dbReference type="NCBI Taxonomy" id="46503"/>
    <lineage>
        <taxon>Bacteria</taxon>
        <taxon>Pseudomonadati</taxon>
        <taxon>Bacteroidota</taxon>
        <taxon>Bacteroidia</taxon>
        <taxon>Bacteroidales</taxon>
        <taxon>Tannerellaceae</taxon>
        <taxon>Parabacteroides</taxon>
    </lineage>
</organism>
<dbReference type="AlphaFoldDB" id="A0AA37NI54"/>
<sequence>MRKIYKSIMNTLDQEAPEYIYKYGTWDDILFRRLITEQVAYFASPEIYGKEQDIIHKIDRCVLDENNRLQFYRDHYKKQYPDCSEDEICRMAKNALKNNIITKDKLSEFEQYWQKIYYELIGVFCTGRTPYEKILWRDFGKKAKGENSISGICIQIDRELAFSGLFGTGKKTDYGSPVSFNPLLIFQSDTEAIKYAREFLFTLPADFCEENEYRIIRLFTKNESREIPIPKESIKLIILHPKMGPTKIKEIKESVQSILPDTEIKQLKKRGSEYN</sequence>
<name>A0AA37NI54_9BACT</name>
<comment type="caution">
    <text evidence="1">The sequence shown here is derived from an EMBL/GenBank/DDBJ whole genome shotgun (WGS) entry which is preliminary data.</text>
</comment>
<accession>A0AA37NI54</accession>
<evidence type="ECO:0000313" key="2">
    <source>
        <dbReference type="Proteomes" id="UP001055114"/>
    </source>
</evidence>
<evidence type="ECO:0000313" key="1">
    <source>
        <dbReference type="EMBL" id="GKH71543.1"/>
    </source>
</evidence>
<dbReference type="EMBL" id="BQNZ01000001">
    <property type="protein sequence ID" value="GKH71543.1"/>
    <property type="molecule type" value="Genomic_DNA"/>
</dbReference>
<proteinExistence type="predicted"/>
<protein>
    <recommendedName>
        <fullName evidence="3">DUF2971 domain-containing protein</fullName>
    </recommendedName>
</protein>
<dbReference type="Proteomes" id="UP001055114">
    <property type="component" value="Unassembled WGS sequence"/>
</dbReference>
<gene>
    <name evidence="1" type="ORF">CE91St3_14060</name>
</gene>
<evidence type="ECO:0008006" key="3">
    <source>
        <dbReference type="Google" id="ProtNLM"/>
    </source>
</evidence>